<dbReference type="GO" id="GO:0016477">
    <property type="term" value="P:cell migration"/>
    <property type="evidence" value="ECO:0007669"/>
    <property type="project" value="UniProtKB-ARBA"/>
</dbReference>
<reference evidence="15" key="1">
    <citation type="journal article" date="2021" name="Mol. Ecol. Resour.">
        <title>Apolygus lucorum genome provides insights into omnivorousness and mesophyll feeding.</title>
        <authorList>
            <person name="Liu Y."/>
            <person name="Liu H."/>
            <person name="Wang H."/>
            <person name="Huang T."/>
            <person name="Liu B."/>
            <person name="Yang B."/>
            <person name="Yin L."/>
            <person name="Li B."/>
            <person name="Zhang Y."/>
            <person name="Zhang S."/>
            <person name="Jiang F."/>
            <person name="Zhang X."/>
            <person name="Ren Y."/>
            <person name="Wang B."/>
            <person name="Wang S."/>
            <person name="Lu Y."/>
            <person name="Wu K."/>
            <person name="Fan W."/>
            <person name="Wang G."/>
        </authorList>
    </citation>
    <scope>NUCLEOTIDE SEQUENCE</scope>
    <source>
        <strain evidence="15">12Hb</strain>
    </source>
</reference>
<keyword evidence="5" id="KW-0418">Kinase</keyword>
<comment type="caution">
    <text evidence="15">The sequence shown here is derived from an EMBL/GenBank/DDBJ whole genome shotgun (WGS) entry which is preliminary data.</text>
</comment>
<feature type="region of interest" description="Disordered" evidence="13">
    <location>
        <begin position="26"/>
        <end position="60"/>
    </location>
</feature>
<keyword evidence="3" id="KW-0808">Transferase</keyword>
<dbReference type="FunFam" id="1.10.510.10:FF:000432">
    <property type="entry name" value="mitogen-activated protein kinase kinase 3"/>
    <property type="match status" value="1"/>
</dbReference>
<evidence type="ECO:0000256" key="8">
    <source>
        <dbReference type="ARBA" id="ARBA00038035"/>
    </source>
</evidence>
<evidence type="ECO:0000256" key="7">
    <source>
        <dbReference type="ARBA" id="ARBA00023137"/>
    </source>
</evidence>
<dbReference type="InterPro" id="IPR011009">
    <property type="entry name" value="Kinase-like_dom_sf"/>
</dbReference>
<dbReference type="GO" id="GO:0004674">
    <property type="term" value="F:protein serine/threonine kinase activity"/>
    <property type="evidence" value="ECO:0007669"/>
    <property type="project" value="UniProtKB-KW"/>
</dbReference>
<dbReference type="InterPro" id="IPR000719">
    <property type="entry name" value="Prot_kinase_dom"/>
</dbReference>
<sequence>MIMTSSYLESKILDLEARLKAENELNMNDGSSSELSSGFGSRPGSGRRPRMLIGGSGTPTRLRKQYDFPGSNSQPSSVDSSEIIAKMKEITKMSGIITINGKNYSTGINDLEKLGDLGSGTCGHVVKMLHRPSNSVIAVKQMRWSGDSEENKRIHMDLEVVLKCDNPYIVSCYGCFINDADVWICMELMSTSFDKLSKLVGGPLPEDIIGMVALGTVRALHYLKVRHERMHRDIKPSNILLDSHGNVKLCDFGISGRLVNSKAKSGNAGCAAYMAPERISPGTSGHRDYDVRADVWSLGISLVELAAGTFPYQGCKSEFEILSSILHQEPPKLPNNNFTPEFHSFIEACLRKDYHQRPKYNKLLEHPFLLRYASKNVDVGAWFAQVQSNLSKNVAESHRTKVDNNKKHDNPKERRKESKSKSESEGLKSIWNSIMRSPLFHRRKKSLETPPVLLMTSSPPAKVITPSPPSTPLSMSPMVAGNTSPLVLQRFIHQQMQHLNGSRRLNRSSSNSPTLRQFDTLAQELKNLRIDSTPVRRNTSPSPEPPPRINKMVSPLLLRRMAYNNGPESYPFTPSHSFQRYGIPPQPPPRKKSAESKSVPCSPIPNHRYFKSPPWYPMDRT</sequence>
<feature type="compositionally biased region" description="Low complexity" evidence="13">
    <location>
        <begin position="30"/>
        <end position="44"/>
    </location>
</feature>
<evidence type="ECO:0000256" key="4">
    <source>
        <dbReference type="ARBA" id="ARBA00022741"/>
    </source>
</evidence>
<evidence type="ECO:0000256" key="12">
    <source>
        <dbReference type="ARBA" id="ARBA00051693"/>
    </source>
</evidence>
<proteinExistence type="inferred from homology"/>
<evidence type="ECO:0000256" key="11">
    <source>
        <dbReference type="ARBA" id="ARBA00049299"/>
    </source>
</evidence>
<evidence type="ECO:0000256" key="5">
    <source>
        <dbReference type="ARBA" id="ARBA00022777"/>
    </source>
</evidence>
<feature type="region of interest" description="Disordered" evidence="13">
    <location>
        <begin position="394"/>
        <end position="426"/>
    </location>
</feature>
<dbReference type="GO" id="GO:0005829">
    <property type="term" value="C:cytosol"/>
    <property type="evidence" value="ECO:0007669"/>
    <property type="project" value="UniProtKB-ARBA"/>
</dbReference>
<dbReference type="Gene3D" id="3.30.200.20">
    <property type="entry name" value="Phosphorylase Kinase, domain 1"/>
    <property type="match status" value="1"/>
</dbReference>
<dbReference type="GO" id="GO:0004713">
    <property type="term" value="F:protein tyrosine kinase activity"/>
    <property type="evidence" value="ECO:0007669"/>
    <property type="project" value="UniProtKB-KW"/>
</dbReference>
<dbReference type="GO" id="GO:0043068">
    <property type="term" value="P:positive regulation of programmed cell death"/>
    <property type="evidence" value="ECO:0007669"/>
    <property type="project" value="UniProtKB-ARBA"/>
</dbReference>
<comment type="similarity">
    <text evidence="8">Belongs to the protein kinase superfamily. STE Ser/Thr protein kinase family. MAP kinase kinase subfamily.</text>
</comment>
<comment type="catalytic activity">
    <reaction evidence="11">
        <text>L-threonyl-[protein] + ATP = O-phospho-L-threonyl-[protein] + ADP + H(+)</text>
        <dbReference type="Rhea" id="RHEA:46608"/>
        <dbReference type="Rhea" id="RHEA-COMP:11060"/>
        <dbReference type="Rhea" id="RHEA-COMP:11605"/>
        <dbReference type="ChEBI" id="CHEBI:15378"/>
        <dbReference type="ChEBI" id="CHEBI:30013"/>
        <dbReference type="ChEBI" id="CHEBI:30616"/>
        <dbReference type="ChEBI" id="CHEBI:61977"/>
        <dbReference type="ChEBI" id="CHEBI:456216"/>
        <dbReference type="EC" id="2.7.12.2"/>
    </reaction>
</comment>
<dbReference type="EMBL" id="WIXP02000004">
    <property type="protein sequence ID" value="KAF6211668.1"/>
    <property type="molecule type" value="Genomic_DNA"/>
</dbReference>
<dbReference type="PANTHER" id="PTHR47238">
    <property type="entry name" value="MITOGEN-ACTIVATED PROTEIN KINASE KINASE 5"/>
    <property type="match status" value="1"/>
</dbReference>
<evidence type="ECO:0000256" key="9">
    <source>
        <dbReference type="ARBA" id="ARBA00038999"/>
    </source>
</evidence>
<dbReference type="GO" id="GO:0006950">
    <property type="term" value="P:response to stress"/>
    <property type="evidence" value="ECO:0007669"/>
    <property type="project" value="UniProtKB-ARBA"/>
</dbReference>
<gene>
    <name evidence="15" type="ORF">GE061_012181</name>
</gene>
<keyword evidence="7" id="KW-0829">Tyrosine-protein kinase</keyword>
<name>A0A8S9XTU4_APOLU</name>
<evidence type="ECO:0000313" key="15">
    <source>
        <dbReference type="EMBL" id="KAF6211668.1"/>
    </source>
</evidence>
<accession>A0A8S9XTU4</accession>
<keyword evidence="2" id="KW-0597">Phosphoprotein</keyword>
<dbReference type="GO" id="GO:0030707">
    <property type="term" value="P:follicle cell of egg chamber development"/>
    <property type="evidence" value="ECO:0007669"/>
    <property type="project" value="UniProtKB-ARBA"/>
</dbReference>
<feature type="region of interest" description="Disordered" evidence="13">
    <location>
        <begin position="568"/>
        <end position="621"/>
    </location>
</feature>
<dbReference type="PANTHER" id="PTHR47238:SF2">
    <property type="entry name" value="DUAL SPECIFICITY MITOGEN-ACTIVATED PROTEIN KINASE KINASE HEMIPTEROUS"/>
    <property type="match status" value="1"/>
</dbReference>
<organism evidence="15 16">
    <name type="scientific">Apolygus lucorum</name>
    <name type="common">Small green plant bug</name>
    <name type="synonym">Lygocoris lucorum</name>
    <dbReference type="NCBI Taxonomy" id="248454"/>
    <lineage>
        <taxon>Eukaryota</taxon>
        <taxon>Metazoa</taxon>
        <taxon>Ecdysozoa</taxon>
        <taxon>Arthropoda</taxon>
        <taxon>Hexapoda</taxon>
        <taxon>Insecta</taxon>
        <taxon>Pterygota</taxon>
        <taxon>Neoptera</taxon>
        <taxon>Paraneoptera</taxon>
        <taxon>Hemiptera</taxon>
        <taxon>Heteroptera</taxon>
        <taxon>Panheteroptera</taxon>
        <taxon>Cimicomorpha</taxon>
        <taxon>Miridae</taxon>
        <taxon>Mirini</taxon>
        <taxon>Apolygus</taxon>
    </lineage>
</organism>
<dbReference type="GO" id="GO:0004708">
    <property type="term" value="F:MAP kinase kinase activity"/>
    <property type="evidence" value="ECO:0007669"/>
    <property type="project" value="UniProtKB-EC"/>
</dbReference>
<dbReference type="Pfam" id="PF00069">
    <property type="entry name" value="Pkinase"/>
    <property type="match status" value="1"/>
</dbReference>
<comment type="catalytic activity">
    <reaction evidence="10">
        <text>L-seryl-[protein] + ATP = O-phospho-L-seryl-[protein] + ADP + H(+)</text>
        <dbReference type="Rhea" id="RHEA:17989"/>
        <dbReference type="Rhea" id="RHEA-COMP:9863"/>
        <dbReference type="Rhea" id="RHEA-COMP:11604"/>
        <dbReference type="ChEBI" id="CHEBI:15378"/>
        <dbReference type="ChEBI" id="CHEBI:29999"/>
        <dbReference type="ChEBI" id="CHEBI:30616"/>
        <dbReference type="ChEBI" id="CHEBI:83421"/>
        <dbReference type="ChEBI" id="CHEBI:456216"/>
        <dbReference type="EC" id="2.7.12.2"/>
    </reaction>
</comment>
<comment type="catalytic activity">
    <reaction evidence="12">
        <text>L-tyrosyl-[protein] + ATP = O-phospho-L-tyrosyl-[protein] + ADP + H(+)</text>
        <dbReference type="Rhea" id="RHEA:10596"/>
        <dbReference type="Rhea" id="RHEA-COMP:10136"/>
        <dbReference type="Rhea" id="RHEA-COMP:20101"/>
        <dbReference type="ChEBI" id="CHEBI:15378"/>
        <dbReference type="ChEBI" id="CHEBI:30616"/>
        <dbReference type="ChEBI" id="CHEBI:46858"/>
        <dbReference type="ChEBI" id="CHEBI:61978"/>
        <dbReference type="ChEBI" id="CHEBI:456216"/>
        <dbReference type="EC" id="2.7.12.2"/>
    </reaction>
</comment>
<dbReference type="GO" id="GO:0010508">
    <property type="term" value="P:positive regulation of autophagy"/>
    <property type="evidence" value="ECO:0007669"/>
    <property type="project" value="UniProtKB-ARBA"/>
</dbReference>
<dbReference type="AlphaFoldDB" id="A0A8S9XTU4"/>
<dbReference type="FunFam" id="3.30.200.20:FF:000040">
    <property type="entry name" value="Dual specificity mitogen-activated protein kinase kinase"/>
    <property type="match status" value="1"/>
</dbReference>
<keyword evidence="16" id="KW-1185">Reference proteome</keyword>
<evidence type="ECO:0000256" key="3">
    <source>
        <dbReference type="ARBA" id="ARBA00022679"/>
    </source>
</evidence>
<dbReference type="SUPFAM" id="SSF56112">
    <property type="entry name" value="Protein kinase-like (PK-like)"/>
    <property type="match status" value="1"/>
</dbReference>
<dbReference type="InterPro" id="IPR052468">
    <property type="entry name" value="Dual_spec_MAPK_kinase"/>
</dbReference>
<dbReference type="EC" id="2.7.12.2" evidence="9"/>
<dbReference type="Gene3D" id="1.10.510.10">
    <property type="entry name" value="Transferase(Phosphotransferase) domain 1"/>
    <property type="match status" value="1"/>
</dbReference>
<feature type="domain" description="Protein kinase" evidence="14">
    <location>
        <begin position="111"/>
        <end position="369"/>
    </location>
</feature>
<evidence type="ECO:0000313" key="16">
    <source>
        <dbReference type="Proteomes" id="UP000466442"/>
    </source>
</evidence>
<keyword evidence="6" id="KW-0067">ATP-binding</keyword>
<evidence type="ECO:0000256" key="13">
    <source>
        <dbReference type="SAM" id="MobiDB-lite"/>
    </source>
</evidence>
<dbReference type="GO" id="GO:0005524">
    <property type="term" value="F:ATP binding"/>
    <property type="evidence" value="ECO:0007669"/>
    <property type="project" value="UniProtKB-KW"/>
</dbReference>
<dbReference type="PROSITE" id="PS50011">
    <property type="entry name" value="PROTEIN_KINASE_DOM"/>
    <property type="match status" value="1"/>
</dbReference>
<keyword evidence="4" id="KW-0547">Nucleotide-binding</keyword>
<dbReference type="Proteomes" id="UP000466442">
    <property type="component" value="Unassembled WGS sequence"/>
</dbReference>
<feature type="region of interest" description="Disordered" evidence="13">
    <location>
        <begin position="531"/>
        <end position="550"/>
    </location>
</feature>
<protein>
    <recommendedName>
        <fullName evidence="9">mitogen-activated protein kinase kinase</fullName>
        <ecNumber evidence="9">2.7.12.2</ecNumber>
    </recommendedName>
</protein>
<evidence type="ECO:0000256" key="6">
    <source>
        <dbReference type="ARBA" id="ARBA00022840"/>
    </source>
</evidence>
<dbReference type="GO" id="GO:0051239">
    <property type="term" value="P:regulation of multicellular organismal process"/>
    <property type="evidence" value="ECO:0007669"/>
    <property type="project" value="UniProtKB-ARBA"/>
</dbReference>
<dbReference type="SMART" id="SM00220">
    <property type="entry name" value="S_TKc"/>
    <property type="match status" value="1"/>
</dbReference>
<dbReference type="OrthoDB" id="10252354at2759"/>
<feature type="compositionally biased region" description="Basic and acidic residues" evidence="13">
    <location>
        <begin position="395"/>
        <end position="426"/>
    </location>
</feature>
<evidence type="ECO:0000256" key="2">
    <source>
        <dbReference type="ARBA" id="ARBA00022553"/>
    </source>
</evidence>
<keyword evidence="1" id="KW-0723">Serine/threonine-protein kinase</keyword>
<evidence type="ECO:0000256" key="10">
    <source>
        <dbReference type="ARBA" id="ARBA00049014"/>
    </source>
</evidence>
<evidence type="ECO:0000256" key="1">
    <source>
        <dbReference type="ARBA" id="ARBA00022527"/>
    </source>
</evidence>
<evidence type="ECO:0000259" key="14">
    <source>
        <dbReference type="PROSITE" id="PS50011"/>
    </source>
</evidence>